<dbReference type="PANTHER" id="PTHR16288:SF0">
    <property type="entry name" value="TRNA (GUANINE-N(7)-)-METHYLTRANSFERASE NON-CATALYTIC SUBUNIT WDR4"/>
    <property type="match status" value="1"/>
</dbReference>
<keyword evidence="10" id="KW-1185">Reference proteome</keyword>
<evidence type="ECO:0000256" key="2">
    <source>
        <dbReference type="ARBA" id="ARBA00022574"/>
    </source>
</evidence>
<keyword evidence="2 6" id="KW-0853">WD repeat</keyword>
<organism evidence="9 10">
    <name type="scientific">Penicillium canariense</name>
    <dbReference type="NCBI Taxonomy" id="189055"/>
    <lineage>
        <taxon>Eukaryota</taxon>
        <taxon>Fungi</taxon>
        <taxon>Dikarya</taxon>
        <taxon>Ascomycota</taxon>
        <taxon>Pezizomycotina</taxon>
        <taxon>Eurotiomycetes</taxon>
        <taxon>Eurotiomycetidae</taxon>
        <taxon>Eurotiales</taxon>
        <taxon>Aspergillaceae</taxon>
        <taxon>Penicillium</taxon>
    </lineage>
</organism>
<name>A0A9W9LIA4_9EURO</name>
<comment type="function">
    <text evidence="6">Required for the formation of N(7)-methylguanine at position 46 (m7G46) in tRNA. In the complex, it is required to stabilize and induce conformational changes of the catalytic subunit.</text>
</comment>
<evidence type="ECO:0000313" key="9">
    <source>
        <dbReference type="EMBL" id="KAJ5157033.1"/>
    </source>
</evidence>
<dbReference type="Gene3D" id="2.130.10.10">
    <property type="entry name" value="YVTN repeat-like/Quinoprotein amine dehydrogenase"/>
    <property type="match status" value="2"/>
</dbReference>
<protein>
    <submittedName>
        <fullName evidence="9">tRNA (Guanine-N(7)-)-methyltransferase non-catalytic subunit trm82</fullName>
    </submittedName>
</protein>
<dbReference type="GeneID" id="81429433"/>
<dbReference type="GO" id="GO:0106004">
    <property type="term" value="P:tRNA (guanine-N7)-methylation"/>
    <property type="evidence" value="ECO:0007669"/>
    <property type="project" value="UniProtKB-UniRule"/>
</dbReference>
<dbReference type="GO" id="GO:0005829">
    <property type="term" value="C:cytosol"/>
    <property type="evidence" value="ECO:0007669"/>
    <property type="project" value="TreeGrafter"/>
</dbReference>
<keyword evidence="5 6" id="KW-0539">Nucleus</keyword>
<dbReference type="EMBL" id="JAPQKN010000006">
    <property type="protein sequence ID" value="KAJ5157033.1"/>
    <property type="molecule type" value="Genomic_DNA"/>
</dbReference>
<dbReference type="Proteomes" id="UP001149163">
    <property type="component" value="Unassembled WGS sequence"/>
</dbReference>
<dbReference type="HAMAP" id="MF_03056">
    <property type="entry name" value="TRM82"/>
    <property type="match status" value="1"/>
</dbReference>
<dbReference type="PANTHER" id="PTHR16288">
    <property type="entry name" value="WD40 REPEAT PROTEIN 4"/>
    <property type="match status" value="1"/>
</dbReference>
<comment type="similarity">
    <text evidence="6">Belongs to the WD repeat TRM82 family.</text>
</comment>
<sequence>MASFQHPFRSLKYVKRQHQGLSDVLIASAGRHIYCYEAESGRRLDVWPQHVEISSKVASGPKSTSEDQAPPEKRRKLSSPETQAEEKPTEEILNSKSPSWTNIPMVLASPDGKYVVALTAEDKCIRVFSLSEDGKLQELSSRNMPKKPCALDLTPDGQTILCADKFGDVYSLPLIPGEYVKTRAQVKASKPAATTLTVHSKRNLLSLEQQLRQAERAEKAEKAEGVEKPQEEVEEKNMLNFEHQLILGHVSMLTDLISVSLPGPSGSRPRNYILTADRDEHIRVSRGIPQAHVIEQQCLGHTSLVSKICVPSWAPNVLISGGGDGLLLVWNWSEGELLQKILLGDSFQDSVVSGIWDISLDQPVGTRDPVRAIFVNLEGSSQLLHYSLESDSTLTLQDTIQLSGNVLDLVSMDLPGSVVVSVDTVREPNCTDTWKSGPASPQILLESLRANSFEGSLKWSVAEDSKLAIINAAGTSDLSTTLEAKARKAIDDALYNLGNTRKKSYGD</sequence>
<keyword evidence="4 6" id="KW-0677">Repeat</keyword>
<evidence type="ECO:0000256" key="5">
    <source>
        <dbReference type="ARBA" id="ARBA00023242"/>
    </source>
</evidence>
<evidence type="ECO:0000256" key="8">
    <source>
        <dbReference type="SAM" id="MobiDB-lite"/>
    </source>
</evidence>
<reference evidence="9" key="1">
    <citation type="submission" date="2022-11" db="EMBL/GenBank/DDBJ databases">
        <authorList>
            <person name="Petersen C."/>
        </authorList>
    </citation>
    <scope>NUCLEOTIDE SEQUENCE</scope>
    <source>
        <strain evidence="9">IBT 26290</strain>
    </source>
</reference>
<dbReference type="GO" id="GO:0043527">
    <property type="term" value="C:tRNA methyltransferase complex"/>
    <property type="evidence" value="ECO:0007669"/>
    <property type="project" value="TreeGrafter"/>
</dbReference>
<feature type="coiled-coil region" evidence="7">
    <location>
        <begin position="197"/>
        <end position="224"/>
    </location>
</feature>
<accession>A0A9W9LIA4</accession>
<proteinExistence type="inferred from homology"/>
<reference evidence="9" key="2">
    <citation type="journal article" date="2023" name="IMA Fungus">
        <title>Comparative genomic study of the Penicillium genus elucidates a diverse pangenome and 15 lateral gene transfer events.</title>
        <authorList>
            <person name="Petersen C."/>
            <person name="Sorensen T."/>
            <person name="Nielsen M.R."/>
            <person name="Sondergaard T.E."/>
            <person name="Sorensen J.L."/>
            <person name="Fitzpatrick D.A."/>
            <person name="Frisvad J.C."/>
            <person name="Nielsen K.L."/>
        </authorList>
    </citation>
    <scope>NUCLEOTIDE SEQUENCE</scope>
    <source>
        <strain evidence="9">IBT 26290</strain>
    </source>
</reference>
<comment type="pathway">
    <text evidence="6">tRNA modification; N(7)-methylguanine-tRNA biosynthesis.</text>
</comment>
<comment type="caution">
    <text evidence="9">The sequence shown here is derived from an EMBL/GenBank/DDBJ whole genome shotgun (WGS) entry which is preliminary data.</text>
</comment>
<keyword evidence="3 6" id="KW-0819">tRNA processing</keyword>
<dbReference type="InterPro" id="IPR015943">
    <property type="entry name" value="WD40/YVTN_repeat-like_dom_sf"/>
</dbReference>
<dbReference type="InterPro" id="IPR036322">
    <property type="entry name" value="WD40_repeat_dom_sf"/>
</dbReference>
<dbReference type="InterPro" id="IPR001680">
    <property type="entry name" value="WD40_rpt"/>
</dbReference>
<keyword evidence="7" id="KW-0175">Coiled coil</keyword>
<dbReference type="OrthoDB" id="339900at2759"/>
<evidence type="ECO:0000256" key="3">
    <source>
        <dbReference type="ARBA" id="ARBA00022694"/>
    </source>
</evidence>
<comment type="subcellular location">
    <subcellularLocation>
        <location evidence="1 6">Nucleus</location>
    </subcellularLocation>
</comment>
<gene>
    <name evidence="9" type="ORF">N7482_008133</name>
</gene>
<evidence type="ECO:0000256" key="6">
    <source>
        <dbReference type="HAMAP-Rule" id="MF_03056"/>
    </source>
</evidence>
<evidence type="ECO:0000256" key="4">
    <source>
        <dbReference type="ARBA" id="ARBA00022737"/>
    </source>
</evidence>
<dbReference type="Pfam" id="PF00400">
    <property type="entry name" value="WD40"/>
    <property type="match status" value="1"/>
</dbReference>
<dbReference type="GO" id="GO:0005634">
    <property type="term" value="C:nucleus"/>
    <property type="evidence" value="ECO:0007669"/>
    <property type="project" value="UniProtKB-SubCell"/>
</dbReference>
<dbReference type="InterPro" id="IPR028884">
    <property type="entry name" value="Trm82"/>
</dbReference>
<dbReference type="AlphaFoldDB" id="A0A9W9LIA4"/>
<dbReference type="RefSeq" id="XP_056540022.1">
    <property type="nucleotide sequence ID" value="XM_056690257.1"/>
</dbReference>
<evidence type="ECO:0000256" key="1">
    <source>
        <dbReference type="ARBA" id="ARBA00004123"/>
    </source>
</evidence>
<dbReference type="SUPFAM" id="SSF50978">
    <property type="entry name" value="WD40 repeat-like"/>
    <property type="match status" value="1"/>
</dbReference>
<evidence type="ECO:0000256" key="7">
    <source>
        <dbReference type="SAM" id="Coils"/>
    </source>
</evidence>
<feature type="region of interest" description="Disordered" evidence="8">
    <location>
        <begin position="55"/>
        <end position="96"/>
    </location>
</feature>
<evidence type="ECO:0000313" key="10">
    <source>
        <dbReference type="Proteomes" id="UP001149163"/>
    </source>
</evidence>